<dbReference type="GO" id="GO:0008670">
    <property type="term" value="F:2,4-dienoyl-CoA reductase (NADPH) activity"/>
    <property type="evidence" value="ECO:0007669"/>
    <property type="project" value="UniProtKB-EC"/>
</dbReference>
<comment type="similarity">
    <text evidence="3">In the N-terminal section; belongs to the NADH:flavin oxidoreductase/NADH oxidase family.</text>
</comment>
<dbReference type="EMBL" id="JAGIOO010000001">
    <property type="protein sequence ID" value="MBP2472370.1"/>
    <property type="molecule type" value="Genomic_DNA"/>
</dbReference>
<dbReference type="InterPro" id="IPR051793">
    <property type="entry name" value="NADH:flavin_oxidoreductase"/>
</dbReference>
<feature type="domain" description="FAD/NAD(P)-binding" evidence="11">
    <location>
        <begin position="381"/>
        <end position="627"/>
    </location>
</feature>
<dbReference type="Pfam" id="PF00724">
    <property type="entry name" value="Oxidored_FMN"/>
    <property type="match status" value="1"/>
</dbReference>
<sequence length="670" mass="70109">MSAELEYVFRPGRIGSLVLPHRIVMGPMHLGLEARDDGGAALAAFYTERVRGGAGLIITGGAAINPAGAGGAGYGVLTDPGFTTRLGRVTDAVHRAGGLIALQLFHAGRYAPPGPGGQPPLAPSAVYSKISRCEPSAMTAGQVEETLADFARGAVLARELGFDAVEVMGSEGYLVDQFLSPLTNLREDEWGGDQVRRNRFGTELVARLRAAVGPDFPVLFRLTGADLLDGGNTPEQVLDFAAGLVAAGADALNVGIGWHESPVPTVQGVVPHAVWAPVAERLAHAVHPVPVIAGNRVNRLAQAEELLAGGPVHLVSMSRPFLADPELVARARDGRSAAVCIACNQACIDRSMADGDVSCLVNPRAGRELEFPRIRLPRRRRVAVIGGGPAGLQAARTLAESGCAVELFEAGTELGGQFRYARQVPGKADYGDAVEHLRRELLDHGVVVHLERPVTTADTNLLRGFDGVVVATGVRPRPLDLPGADLPHVLGYPEAFAPGALGERVVVLGGGGVAVDLAHLAAHTDEDDPAGAFRREYGLEPGHAPSAGRSVTVLHRGHRLGAALGRTTRWVSLGALRKRGVRVELGVRCERITSEGVLVRHASGTRELVPADTVVAAVGSVSECALSLHLEHASVDHRVVGGARDAAGLDAVRAFAEGLSVTVQYAVELL</sequence>
<comment type="cofactor">
    <cofactor evidence="2">
        <name>[4Fe-4S] cluster</name>
        <dbReference type="ChEBI" id="CHEBI:49883"/>
    </cofactor>
</comment>
<reference evidence="12 13" key="1">
    <citation type="submission" date="2021-03" db="EMBL/GenBank/DDBJ databases">
        <title>Sequencing the genomes of 1000 actinobacteria strains.</title>
        <authorList>
            <person name="Klenk H.-P."/>
        </authorList>
    </citation>
    <scope>NUCLEOTIDE SEQUENCE [LARGE SCALE GENOMIC DNA]</scope>
    <source>
        <strain evidence="12 13">DSM 44580</strain>
    </source>
</reference>
<dbReference type="Gene3D" id="3.40.50.720">
    <property type="entry name" value="NAD(P)-binding Rossmann-like Domain"/>
    <property type="match status" value="1"/>
</dbReference>
<comment type="caution">
    <text evidence="12">The sequence shown here is derived from an EMBL/GenBank/DDBJ whole genome shotgun (WGS) entry which is preliminary data.</text>
</comment>
<keyword evidence="9" id="KW-0411">Iron-sulfur</keyword>
<keyword evidence="8" id="KW-0408">Iron</keyword>
<organism evidence="12 13">
    <name type="scientific">Crossiella equi</name>
    <dbReference type="NCBI Taxonomy" id="130796"/>
    <lineage>
        <taxon>Bacteria</taxon>
        <taxon>Bacillati</taxon>
        <taxon>Actinomycetota</taxon>
        <taxon>Actinomycetes</taxon>
        <taxon>Pseudonocardiales</taxon>
        <taxon>Pseudonocardiaceae</taxon>
        <taxon>Crossiella</taxon>
    </lineage>
</organism>
<keyword evidence="13" id="KW-1185">Reference proteome</keyword>
<evidence type="ECO:0000256" key="7">
    <source>
        <dbReference type="ARBA" id="ARBA00023002"/>
    </source>
</evidence>
<dbReference type="PRINTS" id="PR00368">
    <property type="entry name" value="FADPNR"/>
</dbReference>
<dbReference type="Gene3D" id="3.20.20.70">
    <property type="entry name" value="Aldolase class I"/>
    <property type="match status" value="1"/>
</dbReference>
<dbReference type="InterPro" id="IPR013785">
    <property type="entry name" value="Aldolase_TIM"/>
</dbReference>
<evidence type="ECO:0000256" key="8">
    <source>
        <dbReference type="ARBA" id="ARBA00023004"/>
    </source>
</evidence>
<evidence type="ECO:0000256" key="4">
    <source>
        <dbReference type="ARBA" id="ARBA00022630"/>
    </source>
</evidence>
<dbReference type="SUPFAM" id="SSF51395">
    <property type="entry name" value="FMN-linked oxidoreductases"/>
    <property type="match status" value="1"/>
</dbReference>
<keyword evidence="7 12" id="KW-0560">Oxidoreductase</keyword>
<evidence type="ECO:0000256" key="6">
    <source>
        <dbReference type="ARBA" id="ARBA00022723"/>
    </source>
</evidence>
<dbReference type="RefSeq" id="WP_086785347.1">
    <property type="nucleotide sequence ID" value="NZ_JAGIOO010000001.1"/>
</dbReference>
<keyword evidence="5" id="KW-0288">FMN</keyword>
<dbReference type="PANTHER" id="PTHR42917">
    <property type="entry name" value="2,4-DIENOYL-COA REDUCTASE"/>
    <property type="match status" value="1"/>
</dbReference>
<dbReference type="Pfam" id="PF07992">
    <property type="entry name" value="Pyr_redox_2"/>
    <property type="match status" value="1"/>
</dbReference>
<dbReference type="PANTHER" id="PTHR42917:SF2">
    <property type="entry name" value="2,4-DIENOYL-COA REDUCTASE [(2E)-ENOYL-COA-PRODUCING]"/>
    <property type="match status" value="1"/>
</dbReference>
<evidence type="ECO:0000256" key="5">
    <source>
        <dbReference type="ARBA" id="ARBA00022643"/>
    </source>
</evidence>
<evidence type="ECO:0000313" key="13">
    <source>
        <dbReference type="Proteomes" id="UP001519363"/>
    </source>
</evidence>
<accession>A0ABS5A709</accession>
<keyword evidence="4" id="KW-0285">Flavoprotein</keyword>
<name>A0ABS5A709_9PSEU</name>
<evidence type="ECO:0000256" key="3">
    <source>
        <dbReference type="ARBA" id="ARBA00011048"/>
    </source>
</evidence>
<evidence type="ECO:0000259" key="11">
    <source>
        <dbReference type="Pfam" id="PF07992"/>
    </source>
</evidence>
<gene>
    <name evidence="12" type="ORF">JOF53_001242</name>
</gene>
<dbReference type="Gene3D" id="3.50.50.60">
    <property type="entry name" value="FAD/NAD(P)-binding domain"/>
    <property type="match status" value="1"/>
</dbReference>
<feature type="domain" description="NADH:flavin oxidoreductase/NADH oxidase N-terminal" evidence="10">
    <location>
        <begin position="8"/>
        <end position="336"/>
    </location>
</feature>
<comment type="cofactor">
    <cofactor evidence="1">
        <name>FMN</name>
        <dbReference type="ChEBI" id="CHEBI:58210"/>
    </cofactor>
</comment>
<evidence type="ECO:0000256" key="1">
    <source>
        <dbReference type="ARBA" id="ARBA00001917"/>
    </source>
</evidence>
<dbReference type="InterPro" id="IPR036188">
    <property type="entry name" value="FAD/NAD-bd_sf"/>
</dbReference>
<dbReference type="InterPro" id="IPR023753">
    <property type="entry name" value="FAD/NAD-binding_dom"/>
</dbReference>
<dbReference type="EC" id="1.3.1.34" evidence="12"/>
<evidence type="ECO:0000259" key="10">
    <source>
        <dbReference type="Pfam" id="PF00724"/>
    </source>
</evidence>
<proteinExistence type="inferred from homology"/>
<dbReference type="InterPro" id="IPR001155">
    <property type="entry name" value="OxRdtase_FMN_N"/>
</dbReference>
<dbReference type="PRINTS" id="PR00469">
    <property type="entry name" value="PNDRDTASEII"/>
</dbReference>
<protein>
    <submittedName>
        <fullName evidence="12">2,4-dienoyl-CoA reductase (NADPH2)</fullName>
        <ecNumber evidence="12">1.3.1.34</ecNumber>
    </submittedName>
</protein>
<evidence type="ECO:0000256" key="2">
    <source>
        <dbReference type="ARBA" id="ARBA00001966"/>
    </source>
</evidence>
<evidence type="ECO:0000313" key="12">
    <source>
        <dbReference type="EMBL" id="MBP2472370.1"/>
    </source>
</evidence>
<dbReference type="Proteomes" id="UP001519363">
    <property type="component" value="Unassembled WGS sequence"/>
</dbReference>
<evidence type="ECO:0000256" key="9">
    <source>
        <dbReference type="ARBA" id="ARBA00023014"/>
    </source>
</evidence>
<keyword evidence="6" id="KW-0479">Metal-binding</keyword>
<dbReference type="SUPFAM" id="SSF51905">
    <property type="entry name" value="FAD/NAD(P)-binding domain"/>
    <property type="match status" value="1"/>
</dbReference>